<dbReference type="PRINTS" id="PR00723">
    <property type="entry name" value="SUBTILISIN"/>
</dbReference>
<organism evidence="8 9">
    <name type="scientific">Deinobacterium chartae</name>
    <dbReference type="NCBI Taxonomy" id="521158"/>
    <lineage>
        <taxon>Bacteria</taxon>
        <taxon>Thermotogati</taxon>
        <taxon>Deinococcota</taxon>
        <taxon>Deinococci</taxon>
        <taxon>Deinococcales</taxon>
        <taxon>Deinococcaceae</taxon>
        <taxon>Deinobacterium</taxon>
    </lineage>
</organism>
<proteinExistence type="inferred from homology"/>
<keyword evidence="2 5" id="KW-0645">Protease</keyword>
<dbReference type="SUPFAM" id="SSF52743">
    <property type="entry name" value="Subtilisin-like"/>
    <property type="match status" value="1"/>
</dbReference>
<feature type="active site" description="Charge relay system" evidence="5">
    <location>
        <position position="407"/>
    </location>
</feature>
<name>A0A841I3Y5_9DEIO</name>
<dbReference type="InterPro" id="IPR023828">
    <property type="entry name" value="Peptidase_S8_Ser-AS"/>
</dbReference>
<gene>
    <name evidence="8" type="ORF">HNR42_002566</name>
</gene>
<dbReference type="PROSITE" id="PS51892">
    <property type="entry name" value="SUBTILASE"/>
    <property type="match status" value="1"/>
</dbReference>
<feature type="active site" description="Charge relay system" evidence="5">
    <location>
        <position position="227"/>
    </location>
</feature>
<feature type="domain" description="Peptidase S8/S53" evidence="7">
    <location>
        <begin position="171"/>
        <end position="452"/>
    </location>
</feature>
<dbReference type="PROSITE" id="PS51257">
    <property type="entry name" value="PROKAR_LIPOPROTEIN"/>
    <property type="match status" value="1"/>
</dbReference>
<dbReference type="InterPro" id="IPR036852">
    <property type="entry name" value="Peptidase_S8/S53_dom_sf"/>
</dbReference>
<dbReference type="Pfam" id="PF00082">
    <property type="entry name" value="Peptidase_S8"/>
    <property type="match status" value="1"/>
</dbReference>
<dbReference type="EC" id="3.4.21.-" evidence="8"/>
<comment type="similarity">
    <text evidence="1 5 6">Belongs to the peptidase S8 family.</text>
</comment>
<dbReference type="InterPro" id="IPR015500">
    <property type="entry name" value="Peptidase_S8_subtilisin-rel"/>
</dbReference>
<evidence type="ECO:0000313" key="9">
    <source>
        <dbReference type="Proteomes" id="UP000569951"/>
    </source>
</evidence>
<protein>
    <submittedName>
        <fullName evidence="8">Serine protease</fullName>
        <ecNumber evidence="8">3.4.21.-</ecNumber>
    </submittedName>
</protein>
<keyword evidence="4 5" id="KW-0720">Serine protease</keyword>
<evidence type="ECO:0000313" key="8">
    <source>
        <dbReference type="EMBL" id="MBB6099130.1"/>
    </source>
</evidence>
<sequence length="561" mass="59017">MKKFWMMLAGPLLLAACGGGELNAPAKVSGYVLAPGGAVLFSNPEPEQLEPRWDAPRAQGQLLVSFRSGGLYAQSKLAALSALNPQTVADGLVSVRTPAGKTDQELFAELRAQGFVVQPNYLYQPLALPNDPGVPGTPGSVEGYKQRYLTQIRATEAWDYLQSKGQANPTGAKVAVLDTGVTANHEDLVGRLASGGKDFCPQLDANFNCVGEDNDPSEITSSDFRGHGTHSIGIIGAATNNAKGIAGLTWSGANILPIKVFGQQAGGGAPSADTVALVKGINYAVDQGAKVINMSLGFILQDDDAPDAALKDAINRAYNEKDVLLVASAGNQPNVGLYYPASDSNVIAVGAVDKNDNLTSYSARPRSGERSVDLVAPGGTNPDCSAGDCILSLSANPTGYEGRAGTSEAAPQVSGVAALMRAYKPNLTAKQIRAALKESARDLGADPAVGAGRLDARAALERIDSPTPPPEDTRNRYPVQVVARQNGQVVRTFNTTMYSGDNRATYELRLPYGTYTLEAKIGPAFNEKTGQQTSDYNATGSAQVTLTEQMREVNRNIQTND</sequence>
<evidence type="ECO:0000256" key="4">
    <source>
        <dbReference type="ARBA" id="ARBA00022825"/>
    </source>
</evidence>
<evidence type="ECO:0000256" key="5">
    <source>
        <dbReference type="PROSITE-ProRule" id="PRU01240"/>
    </source>
</evidence>
<reference evidence="8 9" key="1">
    <citation type="submission" date="2020-08" db="EMBL/GenBank/DDBJ databases">
        <title>Genomic Encyclopedia of Type Strains, Phase IV (KMG-IV): sequencing the most valuable type-strain genomes for metagenomic binning, comparative biology and taxonomic classification.</title>
        <authorList>
            <person name="Goeker M."/>
        </authorList>
    </citation>
    <scope>NUCLEOTIDE SEQUENCE [LARGE SCALE GENOMIC DNA]</scope>
    <source>
        <strain evidence="8 9">DSM 21458</strain>
    </source>
</reference>
<dbReference type="PANTHER" id="PTHR43806">
    <property type="entry name" value="PEPTIDASE S8"/>
    <property type="match status" value="1"/>
</dbReference>
<dbReference type="GO" id="GO:0006508">
    <property type="term" value="P:proteolysis"/>
    <property type="evidence" value="ECO:0007669"/>
    <property type="project" value="UniProtKB-KW"/>
</dbReference>
<dbReference type="PROSITE" id="PS00138">
    <property type="entry name" value="SUBTILASE_SER"/>
    <property type="match status" value="1"/>
</dbReference>
<dbReference type="InterPro" id="IPR023827">
    <property type="entry name" value="Peptidase_S8_Asp-AS"/>
</dbReference>
<evidence type="ECO:0000256" key="3">
    <source>
        <dbReference type="ARBA" id="ARBA00022801"/>
    </source>
</evidence>
<comment type="caution">
    <text evidence="8">The sequence shown here is derived from an EMBL/GenBank/DDBJ whole genome shotgun (WGS) entry which is preliminary data.</text>
</comment>
<dbReference type="PANTHER" id="PTHR43806:SF11">
    <property type="entry name" value="CEREVISIN-RELATED"/>
    <property type="match status" value="1"/>
</dbReference>
<keyword evidence="3 5" id="KW-0378">Hydrolase</keyword>
<dbReference type="GO" id="GO:0004252">
    <property type="term" value="F:serine-type endopeptidase activity"/>
    <property type="evidence" value="ECO:0007669"/>
    <property type="project" value="UniProtKB-UniRule"/>
</dbReference>
<accession>A0A841I3Y5</accession>
<keyword evidence="9" id="KW-1185">Reference proteome</keyword>
<dbReference type="Gene3D" id="3.40.50.200">
    <property type="entry name" value="Peptidase S8/S53 domain"/>
    <property type="match status" value="1"/>
</dbReference>
<dbReference type="EMBL" id="JACHHG010000009">
    <property type="protein sequence ID" value="MBB6099130.1"/>
    <property type="molecule type" value="Genomic_DNA"/>
</dbReference>
<feature type="active site" description="Charge relay system" evidence="5">
    <location>
        <position position="178"/>
    </location>
</feature>
<dbReference type="AlphaFoldDB" id="A0A841I3Y5"/>
<dbReference type="InterPro" id="IPR050131">
    <property type="entry name" value="Peptidase_S8_subtilisin-like"/>
</dbReference>
<dbReference type="Proteomes" id="UP000569951">
    <property type="component" value="Unassembled WGS sequence"/>
</dbReference>
<evidence type="ECO:0000256" key="2">
    <source>
        <dbReference type="ARBA" id="ARBA00022670"/>
    </source>
</evidence>
<evidence type="ECO:0000259" key="7">
    <source>
        <dbReference type="Pfam" id="PF00082"/>
    </source>
</evidence>
<evidence type="ECO:0000256" key="1">
    <source>
        <dbReference type="ARBA" id="ARBA00011073"/>
    </source>
</evidence>
<evidence type="ECO:0000256" key="6">
    <source>
        <dbReference type="RuleBase" id="RU003355"/>
    </source>
</evidence>
<dbReference type="PROSITE" id="PS00136">
    <property type="entry name" value="SUBTILASE_ASP"/>
    <property type="match status" value="1"/>
</dbReference>
<dbReference type="InterPro" id="IPR000209">
    <property type="entry name" value="Peptidase_S8/S53_dom"/>
</dbReference>
<dbReference type="RefSeq" id="WP_183987877.1">
    <property type="nucleotide sequence ID" value="NZ_JACHHG010000009.1"/>
</dbReference>